<organism evidence="1">
    <name type="scientific">Lotus japonicus</name>
    <name type="common">Lotus corniculatus var. japonicus</name>
    <dbReference type="NCBI Taxonomy" id="34305"/>
    <lineage>
        <taxon>Eukaryota</taxon>
        <taxon>Viridiplantae</taxon>
        <taxon>Streptophyta</taxon>
        <taxon>Embryophyta</taxon>
        <taxon>Tracheophyta</taxon>
        <taxon>Spermatophyta</taxon>
        <taxon>Magnoliopsida</taxon>
        <taxon>eudicotyledons</taxon>
        <taxon>Gunneridae</taxon>
        <taxon>Pentapetalae</taxon>
        <taxon>rosids</taxon>
        <taxon>fabids</taxon>
        <taxon>Fabales</taxon>
        <taxon>Fabaceae</taxon>
        <taxon>Papilionoideae</taxon>
        <taxon>50 kb inversion clade</taxon>
        <taxon>NPAAA clade</taxon>
        <taxon>Hologalegina</taxon>
        <taxon>robinioid clade</taxon>
        <taxon>Loteae</taxon>
        <taxon>Lotus</taxon>
    </lineage>
</organism>
<name>I3SL34_LOTJA</name>
<accession>I3SL34</accession>
<proteinExistence type="evidence at transcript level"/>
<protein>
    <submittedName>
        <fullName evidence="1">Uncharacterized protein</fullName>
    </submittedName>
</protein>
<dbReference type="AlphaFoldDB" id="I3SL34"/>
<sequence length="49" mass="5513">MFTLWFQEPTQLARPSALSSDNAYTMRPTTSTVYLPRQGRGIVQVLVAL</sequence>
<evidence type="ECO:0000313" key="1">
    <source>
        <dbReference type="EMBL" id="AFK40976.1"/>
    </source>
</evidence>
<reference evidence="1" key="1">
    <citation type="submission" date="2012-05" db="EMBL/GenBank/DDBJ databases">
        <authorList>
            <person name="Krishnakumar V."/>
            <person name="Cheung F."/>
            <person name="Xiao Y."/>
            <person name="Chan A."/>
            <person name="Moskal W.A."/>
            <person name="Town C.D."/>
        </authorList>
    </citation>
    <scope>NUCLEOTIDE SEQUENCE</scope>
</reference>
<dbReference type="EMBL" id="BT141182">
    <property type="protein sequence ID" value="AFK40976.1"/>
    <property type="molecule type" value="mRNA"/>
</dbReference>